<dbReference type="GO" id="GO:0008265">
    <property type="term" value="F:molybdenum cofactor sulfurtransferase activity"/>
    <property type="evidence" value="ECO:0007669"/>
    <property type="project" value="TreeGrafter"/>
</dbReference>
<dbReference type="Proteomes" id="UP000054498">
    <property type="component" value="Unassembled WGS sequence"/>
</dbReference>
<reference evidence="2 3" key="1">
    <citation type="journal article" date="2013" name="BMC Genomics">
        <title>Reconstruction of the lipid metabolism for the microalga Monoraphidium neglectum from its genome sequence reveals characteristics suitable for biofuel production.</title>
        <authorList>
            <person name="Bogen C."/>
            <person name="Al-Dilaimi A."/>
            <person name="Albersmeier A."/>
            <person name="Wichmann J."/>
            <person name="Grundmann M."/>
            <person name="Rupp O."/>
            <person name="Lauersen K.J."/>
            <person name="Blifernez-Klassen O."/>
            <person name="Kalinowski J."/>
            <person name="Goesmann A."/>
            <person name="Mussgnug J.H."/>
            <person name="Kruse O."/>
        </authorList>
    </citation>
    <scope>NUCLEOTIDE SEQUENCE [LARGE SCALE GENOMIC DNA]</scope>
    <source>
        <strain evidence="2 3">SAG 48.87</strain>
    </source>
</reference>
<sequence length="133" mass="14626">MGYPPKDNYEGRMYPLDWISKWLVVLDAAAHAPTHSLDLSKQKPDFVPLSFYKLFGLPTGAGALVVRREAAAVLHIEYFGGGSVLDATAEGCWRMLMPVPEGLEAGTMPFLDIISLKYGFDLFKTMGGMQVRG</sequence>
<keyword evidence="2" id="KW-0808">Transferase</keyword>
<gene>
    <name evidence="2" type="ORF">MNEG_16197</name>
</gene>
<protein>
    <submittedName>
        <fullName evidence="2">Molybdenum cofactor sulfurase</fullName>
        <ecNumber evidence="2">2.8.1.7</ecNumber>
    </submittedName>
</protein>
<dbReference type="PANTHER" id="PTHR14237">
    <property type="entry name" value="MOLYBDOPTERIN COFACTOR SULFURASE MOSC"/>
    <property type="match status" value="1"/>
</dbReference>
<feature type="domain" description="Aminotransferase class V" evidence="1">
    <location>
        <begin position="20"/>
        <end position="127"/>
    </location>
</feature>
<dbReference type="SUPFAM" id="SSF53383">
    <property type="entry name" value="PLP-dependent transferases"/>
    <property type="match status" value="1"/>
</dbReference>
<dbReference type="GO" id="GO:0031071">
    <property type="term" value="F:cysteine desulfurase activity"/>
    <property type="evidence" value="ECO:0007669"/>
    <property type="project" value="UniProtKB-EC"/>
</dbReference>
<evidence type="ECO:0000313" key="3">
    <source>
        <dbReference type="Proteomes" id="UP000054498"/>
    </source>
</evidence>
<organism evidence="2 3">
    <name type="scientific">Monoraphidium neglectum</name>
    <dbReference type="NCBI Taxonomy" id="145388"/>
    <lineage>
        <taxon>Eukaryota</taxon>
        <taxon>Viridiplantae</taxon>
        <taxon>Chlorophyta</taxon>
        <taxon>core chlorophytes</taxon>
        <taxon>Chlorophyceae</taxon>
        <taxon>CS clade</taxon>
        <taxon>Sphaeropleales</taxon>
        <taxon>Selenastraceae</taxon>
        <taxon>Monoraphidium</taxon>
    </lineage>
</organism>
<evidence type="ECO:0000313" key="2">
    <source>
        <dbReference type="EMBL" id="KIY91766.1"/>
    </source>
</evidence>
<evidence type="ECO:0000259" key="1">
    <source>
        <dbReference type="Pfam" id="PF00266"/>
    </source>
</evidence>
<dbReference type="InterPro" id="IPR015424">
    <property type="entry name" value="PyrdxlP-dep_Trfase"/>
</dbReference>
<dbReference type="InterPro" id="IPR000192">
    <property type="entry name" value="Aminotrans_V_dom"/>
</dbReference>
<dbReference type="GeneID" id="25733933"/>
<dbReference type="PANTHER" id="PTHR14237:SF80">
    <property type="entry name" value="MOLYBDENUM COFACTOR SULFURASE"/>
    <property type="match status" value="1"/>
</dbReference>
<keyword evidence="3" id="KW-1185">Reference proteome</keyword>
<dbReference type="InterPro" id="IPR015421">
    <property type="entry name" value="PyrdxlP-dep_Trfase_major"/>
</dbReference>
<accession>A0A0D2LP45</accession>
<dbReference type="EC" id="2.8.1.7" evidence="2"/>
<dbReference type="GO" id="GO:0043545">
    <property type="term" value="P:molybdopterin cofactor metabolic process"/>
    <property type="evidence" value="ECO:0007669"/>
    <property type="project" value="TreeGrafter"/>
</dbReference>
<dbReference type="STRING" id="145388.A0A0D2LP45"/>
<name>A0A0D2LP45_9CHLO</name>
<dbReference type="Pfam" id="PF00266">
    <property type="entry name" value="Aminotran_5"/>
    <property type="match status" value="1"/>
</dbReference>
<dbReference type="Gene3D" id="3.40.640.10">
    <property type="entry name" value="Type I PLP-dependent aspartate aminotransferase-like (Major domain)"/>
    <property type="match status" value="1"/>
</dbReference>
<dbReference type="KEGG" id="mng:MNEG_16197"/>
<dbReference type="EMBL" id="KK106311">
    <property type="protein sequence ID" value="KIY91766.1"/>
    <property type="molecule type" value="Genomic_DNA"/>
</dbReference>
<dbReference type="AlphaFoldDB" id="A0A0D2LP45"/>
<dbReference type="OrthoDB" id="10264306at2759"/>
<proteinExistence type="predicted"/>
<dbReference type="RefSeq" id="XP_013890786.1">
    <property type="nucleotide sequence ID" value="XM_014035332.1"/>
</dbReference>